<proteinExistence type="predicted"/>
<evidence type="ECO:0000313" key="4">
    <source>
        <dbReference type="Proteomes" id="UP001500167"/>
    </source>
</evidence>
<comment type="caution">
    <text evidence="3">The sequence shown here is derived from an EMBL/GenBank/DDBJ whole genome shotgun (WGS) entry which is preliminary data.</text>
</comment>
<dbReference type="PROSITE" id="PS50110">
    <property type="entry name" value="RESPONSE_REGULATORY"/>
    <property type="match status" value="1"/>
</dbReference>
<sequence>MPHNLKCLIIEDEPLAIKKISEYIRMFPSFSITGTIRDIEDPARFATDLRATDILFLDLVVSGGTIETLEEHIAEIPFLIVTSAISKRDYPSFVKERNHYALQKPISPEMFRECIAELFNMH</sequence>
<protein>
    <recommendedName>
        <fullName evidence="2">Response regulatory domain-containing protein</fullName>
    </recommendedName>
</protein>
<feature type="modified residue" description="4-aspartylphosphate" evidence="1">
    <location>
        <position position="58"/>
    </location>
</feature>
<dbReference type="SUPFAM" id="SSF52172">
    <property type="entry name" value="CheY-like"/>
    <property type="match status" value="1"/>
</dbReference>
<dbReference type="Gene3D" id="3.40.50.2300">
    <property type="match status" value="1"/>
</dbReference>
<feature type="domain" description="Response regulatory" evidence="2">
    <location>
        <begin position="6"/>
        <end position="119"/>
    </location>
</feature>
<evidence type="ECO:0000256" key="1">
    <source>
        <dbReference type="PROSITE-ProRule" id="PRU00169"/>
    </source>
</evidence>
<keyword evidence="1" id="KW-0597">Phosphoprotein</keyword>
<dbReference type="EMBL" id="BAAAZK010000007">
    <property type="protein sequence ID" value="GAA4178521.1"/>
    <property type="molecule type" value="Genomic_DNA"/>
</dbReference>
<dbReference type="Proteomes" id="UP001500167">
    <property type="component" value="Unassembled WGS sequence"/>
</dbReference>
<dbReference type="InterPro" id="IPR001789">
    <property type="entry name" value="Sig_transdc_resp-reg_receiver"/>
</dbReference>
<evidence type="ECO:0000313" key="3">
    <source>
        <dbReference type="EMBL" id="GAA4178521.1"/>
    </source>
</evidence>
<name>A0ABP8A613_9SPHI</name>
<organism evidence="3 4">
    <name type="scientific">Sphingobacterium ginsenosidimutans</name>
    <dbReference type="NCBI Taxonomy" id="687845"/>
    <lineage>
        <taxon>Bacteria</taxon>
        <taxon>Pseudomonadati</taxon>
        <taxon>Bacteroidota</taxon>
        <taxon>Sphingobacteriia</taxon>
        <taxon>Sphingobacteriales</taxon>
        <taxon>Sphingobacteriaceae</taxon>
        <taxon>Sphingobacterium</taxon>
    </lineage>
</organism>
<keyword evidence="4" id="KW-1185">Reference proteome</keyword>
<gene>
    <name evidence="3" type="ORF">GCM10022218_29390</name>
</gene>
<dbReference type="RefSeq" id="WP_346086668.1">
    <property type="nucleotide sequence ID" value="NZ_BAAAZK010000007.1"/>
</dbReference>
<reference evidence="4" key="1">
    <citation type="journal article" date="2019" name="Int. J. Syst. Evol. Microbiol.">
        <title>The Global Catalogue of Microorganisms (GCM) 10K type strain sequencing project: providing services to taxonomists for standard genome sequencing and annotation.</title>
        <authorList>
            <consortium name="The Broad Institute Genomics Platform"/>
            <consortium name="The Broad Institute Genome Sequencing Center for Infectious Disease"/>
            <person name="Wu L."/>
            <person name="Ma J."/>
        </authorList>
    </citation>
    <scope>NUCLEOTIDE SEQUENCE [LARGE SCALE GENOMIC DNA]</scope>
    <source>
        <strain evidence="4">JCM 16722</strain>
    </source>
</reference>
<dbReference type="InterPro" id="IPR011006">
    <property type="entry name" value="CheY-like_superfamily"/>
</dbReference>
<evidence type="ECO:0000259" key="2">
    <source>
        <dbReference type="PROSITE" id="PS50110"/>
    </source>
</evidence>
<accession>A0ABP8A613</accession>